<evidence type="ECO:0000313" key="3">
    <source>
        <dbReference type="Proteomes" id="UP000187209"/>
    </source>
</evidence>
<sequence>MQSSAESKHLARIQTVKILSNTEEFSPNSCKIHNKLPSGNFSLIKQGEELSLRPSSPHRYNSSFTTRDTNSFGSSKHSHCSTVSGLFKFIPATELVSFEEFQTPEEENPTEEVSDELISNLSFEEEPKHSIVYPSLNSNRNSIIGITTGRAVNSLATSPQDQRVSTIYTISSTTSYKQSQVNFGFFDRKTSPLKENFLYNKQKSNNGIESGKVYCEKCKENVGISMQIRNHQENL</sequence>
<reference evidence="2 3" key="1">
    <citation type="submission" date="2016-11" db="EMBL/GenBank/DDBJ databases">
        <title>The macronuclear genome of Stentor coeruleus: a giant cell with tiny introns.</title>
        <authorList>
            <person name="Slabodnick M."/>
            <person name="Ruby J.G."/>
            <person name="Reiff S.B."/>
            <person name="Swart E.C."/>
            <person name="Gosai S."/>
            <person name="Prabakaran S."/>
            <person name="Witkowska E."/>
            <person name="Larue G.E."/>
            <person name="Fisher S."/>
            <person name="Freeman R.M."/>
            <person name="Gunawardena J."/>
            <person name="Chu W."/>
            <person name="Stover N.A."/>
            <person name="Gregory B.D."/>
            <person name="Nowacki M."/>
            <person name="Derisi J."/>
            <person name="Roy S.W."/>
            <person name="Marshall W.F."/>
            <person name="Sood P."/>
        </authorList>
    </citation>
    <scope>NUCLEOTIDE SEQUENCE [LARGE SCALE GENOMIC DNA]</scope>
    <source>
        <strain evidence="2">WM001</strain>
    </source>
</reference>
<evidence type="ECO:0000313" key="2">
    <source>
        <dbReference type="EMBL" id="OMJ84253.1"/>
    </source>
</evidence>
<comment type="caution">
    <text evidence="2">The sequence shown here is derived from an EMBL/GenBank/DDBJ whole genome shotgun (WGS) entry which is preliminary data.</text>
</comment>
<accession>A0A1R2C5G5</accession>
<dbReference type="EMBL" id="MPUH01000275">
    <property type="protein sequence ID" value="OMJ84253.1"/>
    <property type="molecule type" value="Genomic_DNA"/>
</dbReference>
<name>A0A1R2C5G5_9CILI</name>
<dbReference type="AlphaFoldDB" id="A0A1R2C5G5"/>
<evidence type="ECO:0000256" key="1">
    <source>
        <dbReference type="SAM" id="MobiDB-lite"/>
    </source>
</evidence>
<gene>
    <name evidence="2" type="ORF">SteCoe_14675</name>
</gene>
<feature type="compositionally biased region" description="Polar residues" evidence="1">
    <location>
        <begin position="58"/>
        <end position="75"/>
    </location>
</feature>
<organism evidence="2 3">
    <name type="scientific">Stentor coeruleus</name>
    <dbReference type="NCBI Taxonomy" id="5963"/>
    <lineage>
        <taxon>Eukaryota</taxon>
        <taxon>Sar</taxon>
        <taxon>Alveolata</taxon>
        <taxon>Ciliophora</taxon>
        <taxon>Postciliodesmatophora</taxon>
        <taxon>Heterotrichea</taxon>
        <taxon>Heterotrichida</taxon>
        <taxon>Stentoridae</taxon>
        <taxon>Stentor</taxon>
    </lineage>
</organism>
<proteinExistence type="predicted"/>
<feature type="region of interest" description="Disordered" evidence="1">
    <location>
        <begin position="52"/>
        <end position="75"/>
    </location>
</feature>
<protein>
    <submittedName>
        <fullName evidence="2">Uncharacterized protein</fullName>
    </submittedName>
</protein>
<keyword evidence="3" id="KW-1185">Reference proteome</keyword>
<dbReference type="Proteomes" id="UP000187209">
    <property type="component" value="Unassembled WGS sequence"/>
</dbReference>